<gene>
    <name evidence="4" type="primary">ycbX</name>
    <name evidence="4" type="ORF">GCM10017161_39030</name>
</gene>
<reference evidence="4" key="1">
    <citation type="journal article" date="2014" name="Int. J. Syst. Evol. Microbiol.">
        <title>Complete genome sequence of Corynebacterium casei LMG S-19264T (=DSM 44701T), isolated from a smear-ripened cheese.</title>
        <authorList>
            <consortium name="US DOE Joint Genome Institute (JGI-PGF)"/>
            <person name="Walter F."/>
            <person name="Albersmeier A."/>
            <person name="Kalinowski J."/>
            <person name="Ruckert C."/>
        </authorList>
    </citation>
    <scope>NUCLEOTIDE SEQUENCE</scope>
    <source>
        <strain evidence="4">KCTC 42731</strain>
    </source>
</reference>
<dbReference type="GO" id="GO:0030170">
    <property type="term" value="F:pyridoxal phosphate binding"/>
    <property type="evidence" value="ECO:0007669"/>
    <property type="project" value="InterPro"/>
</dbReference>
<dbReference type="CDD" id="cd00207">
    <property type="entry name" value="fer2"/>
    <property type="match status" value="1"/>
</dbReference>
<feature type="domain" description="MOSC" evidence="3">
    <location>
        <begin position="120"/>
        <end position="265"/>
    </location>
</feature>
<protein>
    <submittedName>
        <fullName evidence="4">(2Fe-2S)-binding protein</fullName>
    </submittedName>
</protein>
<accession>A0A919EP89</accession>
<dbReference type="Proteomes" id="UP000623842">
    <property type="component" value="Unassembled WGS sequence"/>
</dbReference>
<evidence type="ECO:0000259" key="3">
    <source>
        <dbReference type="PROSITE" id="PS51340"/>
    </source>
</evidence>
<dbReference type="RefSeq" id="WP_189774190.1">
    <property type="nucleotide sequence ID" value="NZ_BNCK01000011.1"/>
</dbReference>
<dbReference type="EMBL" id="BNCK01000011">
    <property type="protein sequence ID" value="GHG05583.1"/>
    <property type="molecule type" value="Genomic_DNA"/>
</dbReference>
<comment type="caution">
    <text evidence="4">The sequence shown here is derived from an EMBL/GenBank/DDBJ whole genome shotgun (WGS) entry which is preliminary data.</text>
</comment>
<organism evidence="4 5">
    <name type="scientific">Thalassotalea marina</name>
    <dbReference type="NCBI Taxonomy" id="1673741"/>
    <lineage>
        <taxon>Bacteria</taxon>
        <taxon>Pseudomonadati</taxon>
        <taxon>Pseudomonadota</taxon>
        <taxon>Gammaproteobacteria</taxon>
        <taxon>Alteromonadales</taxon>
        <taxon>Colwelliaceae</taxon>
        <taxon>Thalassotalea</taxon>
    </lineage>
</organism>
<dbReference type="PROSITE" id="PS51085">
    <property type="entry name" value="2FE2S_FER_2"/>
    <property type="match status" value="1"/>
</dbReference>
<feature type="domain" description="2Fe-2S ferredoxin-type" evidence="2">
    <location>
        <begin position="305"/>
        <end position="393"/>
    </location>
</feature>
<dbReference type="InterPro" id="IPR011037">
    <property type="entry name" value="Pyrv_Knase-like_insert_dom_sf"/>
</dbReference>
<keyword evidence="5" id="KW-1185">Reference proteome</keyword>
<dbReference type="GO" id="GO:0030151">
    <property type="term" value="F:molybdenum ion binding"/>
    <property type="evidence" value="ECO:0007669"/>
    <property type="project" value="InterPro"/>
</dbReference>
<evidence type="ECO:0000313" key="5">
    <source>
        <dbReference type="Proteomes" id="UP000623842"/>
    </source>
</evidence>
<name>A0A919EP89_9GAMM</name>
<dbReference type="SUPFAM" id="SSF50800">
    <property type="entry name" value="PK beta-barrel domain-like"/>
    <property type="match status" value="1"/>
</dbReference>
<dbReference type="PANTHER" id="PTHR14237:SF19">
    <property type="entry name" value="MITOCHONDRIAL AMIDOXIME REDUCING COMPONENT 1"/>
    <property type="match status" value="1"/>
</dbReference>
<dbReference type="InterPro" id="IPR005302">
    <property type="entry name" value="MoCF_Sase_C"/>
</dbReference>
<dbReference type="PANTHER" id="PTHR14237">
    <property type="entry name" value="MOLYBDOPTERIN COFACTOR SULFURASE MOSC"/>
    <property type="match status" value="1"/>
</dbReference>
<dbReference type="InterPro" id="IPR012675">
    <property type="entry name" value="Beta-grasp_dom_sf"/>
</dbReference>
<evidence type="ECO:0000259" key="2">
    <source>
        <dbReference type="PROSITE" id="PS51085"/>
    </source>
</evidence>
<dbReference type="InterPro" id="IPR036010">
    <property type="entry name" value="2Fe-2S_ferredoxin-like_sf"/>
</dbReference>
<dbReference type="Pfam" id="PF03473">
    <property type="entry name" value="MOSC"/>
    <property type="match status" value="1"/>
</dbReference>
<reference evidence="4" key="2">
    <citation type="submission" date="2020-09" db="EMBL/GenBank/DDBJ databases">
        <authorList>
            <person name="Sun Q."/>
            <person name="Kim S."/>
        </authorList>
    </citation>
    <scope>NUCLEOTIDE SEQUENCE</scope>
    <source>
        <strain evidence="4">KCTC 42731</strain>
    </source>
</reference>
<dbReference type="SUPFAM" id="SSF54292">
    <property type="entry name" value="2Fe-2S ferredoxin-like"/>
    <property type="match status" value="1"/>
</dbReference>
<dbReference type="SUPFAM" id="SSF141673">
    <property type="entry name" value="MOSC N-terminal domain-like"/>
    <property type="match status" value="1"/>
</dbReference>
<dbReference type="Pfam" id="PF00111">
    <property type="entry name" value="Fer2"/>
    <property type="match status" value="1"/>
</dbReference>
<dbReference type="AlphaFoldDB" id="A0A919EP89"/>
<dbReference type="InterPro" id="IPR005303">
    <property type="entry name" value="MOCOS_middle"/>
</dbReference>
<evidence type="ECO:0000256" key="1">
    <source>
        <dbReference type="ARBA" id="ARBA00023075"/>
    </source>
</evidence>
<dbReference type="GO" id="GO:0003824">
    <property type="term" value="F:catalytic activity"/>
    <property type="evidence" value="ECO:0007669"/>
    <property type="project" value="InterPro"/>
</dbReference>
<dbReference type="PROSITE" id="PS51340">
    <property type="entry name" value="MOSC"/>
    <property type="match status" value="1"/>
</dbReference>
<proteinExistence type="predicted"/>
<dbReference type="Gene3D" id="3.10.20.30">
    <property type="match status" value="1"/>
</dbReference>
<dbReference type="InterPro" id="IPR001041">
    <property type="entry name" value="2Fe-2S_ferredoxin-type"/>
</dbReference>
<evidence type="ECO:0000313" key="4">
    <source>
        <dbReference type="EMBL" id="GHG05583.1"/>
    </source>
</evidence>
<dbReference type="GO" id="GO:0051536">
    <property type="term" value="F:iron-sulfur cluster binding"/>
    <property type="evidence" value="ECO:0007669"/>
    <property type="project" value="InterPro"/>
</dbReference>
<sequence length="393" mass="43873">MSSAFVQSVHVYPIKSASGISLSHSWVDDFGLSFDRRFVVTELNGRFITARTQPSLCLISVNITPEGLVLTAPDMPVLEIKFKQFSEQYHAVTVWNDEVNALYCHQHYDKWFSDYLGLPCQLHFFAERSSRYVKNRNNQVAFADGYPLLLATQATLDDLNKKLKNHQVTMNNFRPNVVVGQTLAFAEDTWKHIRIGEVEFEITKPCSRCIFTTVDPLTGEKHPKQEPLATLKQYRQLDNGDVIFGQNMVALNKGIIRQGDEVTIISEQSAPNYTKPSKKTAEASIESVKTSTNMQAELPEMPKKSSVNLSFASWNTQHKGNTKEPILDQGEAAGLILPYSCRGGMCGRCKIKLESGEVRQLADDGLTDEEKAQGYVLACSAIPQSDLVLTSGK</sequence>
<keyword evidence="1" id="KW-0830">Ubiquinone</keyword>
<dbReference type="Pfam" id="PF03476">
    <property type="entry name" value="MOSC_N"/>
    <property type="match status" value="1"/>
</dbReference>